<gene>
    <name evidence="2" type="ORF">F2P56_036976</name>
</gene>
<proteinExistence type="predicted"/>
<dbReference type="AlphaFoldDB" id="A0A833TH35"/>
<organism evidence="2 3">
    <name type="scientific">Juglans regia</name>
    <name type="common">English walnut</name>
    <dbReference type="NCBI Taxonomy" id="51240"/>
    <lineage>
        <taxon>Eukaryota</taxon>
        <taxon>Viridiplantae</taxon>
        <taxon>Streptophyta</taxon>
        <taxon>Embryophyta</taxon>
        <taxon>Tracheophyta</taxon>
        <taxon>Spermatophyta</taxon>
        <taxon>Magnoliopsida</taxon>
        <taxon>eudicotyledons</taxon>
        <taxon>Gunneridae</taxon>
        <taxon>Pentapetalae</taxon>
        <taxon>rosids</taxon>
        <taxon>fabids</taxon>
        <taxon>Fagales</taxon>
        <taxon>Juglandaceae</taxon>
        <taxon>Juglans</taxon>
    </lineage>
</organism>
<name>A0A833TH35_JUGRE</name>
<dbReference type="Gramene" id="Jr_Scaffold_20523_00010_p1">
    <property type="protein sequence ID" value="cds.Jr_Scaffold_20523_00010_p1"/>
    <property type="gene ID" value="Jr_Scaffold_20523_00010"/>
</dbReference>
<protein>
    <recommendedName>
        <fullName evidence="1">ABC1 atypical kinase-like domain-containing protein</fullName>
    </recommendedName>
</protein>
<evidence type="ECO:0000313" key="3">
    <source>
        <dbReference type="Proteomes" id="UP000619265"/>
    </source>
</evidence>
<dbReference type="EMBL" id="LIHL02019356">
    <property type="protein sequence ID" value="KAF5441807.1"/>
    <property type="molecule type" value="Genomic_DNA"/>
</dbReference>
<sequence length="253" mass="28991">MEAVEQLSKCKFYQKYTSNGHSFSPINSIAQAVSLSLARSHLLVPVTTLLISVVEGVVLFVRALYLAILFSPTFTMAPLVDCLGPRFRKLWLQVLHRTLEIAGPAFIKWGQWAATRPDLFPRDLCTKLSELHSKAPEHSFACTKKTIERAFGRELSELFENFEQSPVASRSYIAQVHRASLRFQYPGQQVKSLVVAVKVRHISWCYRASLRFQYPGQQTYILVLVAKVSKFIPRLKWWRLEDSVQQFAVFIIN</sequence>
<reference evidence="2" key="1">
    <citation type="submission" date="2015-10" db="EMBL/GenBank/DDBJ databases">
        <authorList>
            <person name="Martinez-Garcia P.J."/>
            <person name="Crepeau M.W."/>
            <person name="Puiu D."/>
            <person name="Gonzalez-Ibeas D."/>
            <person name="Whalen J."/>
            <person name="Stevens K."/>
            <person name="Paul R."/>
            <person name="Butterfield T."/>
            <person name="Britton M."/>
            <person name="Reagan R."/>
            <person name="Chakraborty S."/>
            <person name="Walawage S.L."/>
            <person name="Vasquez-Gross H.A."/>
            <person name="Cardeno C."/>
            <person name="Famula R."/>
            <person name="Pratt K."/>
            <person name="Kuruganti S."/>
            <person name="Aradhya M.K."/>
            <person name="Leslie C.A."/>
            <person name="Dandekar A.M."/>
            <person name="Salzberg S.L."/>
            <person name="Wegrzyn J.L."/>
            <person name="Langley C.H."/>
            <person name="Neale D.B."/>
        </authorList>
    </citation>
    <scope>NUCLEOTIDE SEQUENCE</scope>
    <source>
        <tissue evidence="2">Leaves</tissue>
    </source>
</reference>
<reference evidence="2" key="2">
    <citation type="submission" date="2020-03" db="EMBL/GenBank/DDBJ databases">
        <title>Walnut 2.0.</title>
        <authorList>
            <person name="Marrano A."/>
            <person name="Britton M."/>
            <person name="Zimin A.V."/>
            <person name="Zaini P.A."/>
            <person name="Workman R."/>
            <person name="Puiu D."/>
            <person name="Bianco L."/>
            <person name="Allen B.J."/>
            <person name="Troggio M."/>
            <person name="Leslie C.A."/>
            <person name="Timp W."/>
            <person name="Dendekar A."/>
            <person name="Salzberg S.L."/>
            <person name="Neale D.B."/>
        </authorList>
    </citation>
    <scope>NUCLEOTIDE SEQUENCE</scope>
    <source>
        <tissue evidence="2">Leaves</tissue>
    </source>
</reference>
<comment type="caution">
    <text evidence="2">The sequence shown here is derived from an EMBL/GenBank/DDBJ whole genome shotgun (WGS) entry which is preliminary data.</text>
</comment>
<evidence type="ECO:0000259" key="1">
    <source>
        <dbReference type="Pfam" id="PF03109"/>
    </source>
</evidence>
<dbReference type="Proteomes" id="UP000619265">
    <property type="component" value="Unassembled WGS sequence"/>
</dbReference>
<dbReference type="InterPro" id="IPR052402">
    <property type="entry name" value="ADCK_kinase"/>
</dbReference>
<feature type="domain" description="ABC1 atypical kinase-like" evidence="1">
    <location>
        <begin position="131"/>
        <end position="202"/>
    </location>
</feature>
<dbReference type="PANTHER" id="PTHR45890">
    <property type="entry name" value="AARF DOMAIN CONTAINING KINASE 2 (PREDICTED)"/>
    <property type="match status" value="1"/>
</dbReference>
<dbReference type="InterPro" id="IPR004147">
    <property type="entry name" value="ABC1_dom"/>
</dbReference>
<dbReference type="Pfam" id="PF03109">
    <property type="entry name" value="ABC1"/>
    <property type="match status" value="1"/>
</dbReference>
<dbReference type="PANTHER" id="PTHR45890:SF1">
    <property type="entry name" value="AARF DOMAIN CONTAINING KINASE 2"/>
    <property type="match status" value="1"/>
</dbReference>
<accession>A0A833TH35</accession>
<evidence type="ECO:0000313" key="2">
    <source>
        <dbReference type="EMBL" id="KAF5441807.1"/>
    </source>
</evidence>